<reference evidence="2" key="2">
    <citation type="journal article" date="2019" name="Genome Biol. Evol.">
        <title>Day and night: Metabolic profiles and evolutionary relationships of six axenic non-marine cyanobacteria.</title>
        <authorList>
            <person name="Will S.E."/>
            <person name="Henke P."/>
            <person name="Boedeker C."/>
            <person name="Huang S."/>
            <person name="Brinkmann H."/>
            <person name="Rohde M."/>
            <person name="Jarek M."/>
            <person name="Friedl T."/>
            <person name="Seufert S."/>
            <person name="Schumacher M."/>
            <person name="Overmann J."/>
            <person name="Neumann-Schaal M."/>
            <person name="Petersen J."/>
        </authorList>
    </citation>
    <scope>NUCLEOTIDE SEQUENCE [LARGE SCALE GENOMIC DNA]</scope>
    <source>
        <strain evidence="2">PCC 7102</strain>
    </source>
</reference>
<sequence length="176" mass="19735">MEEKSKRGNTYLISFVVGIACLGLSIFNVIYSFKQDLVETNYQESSRTGIVAISSPGKNLHLLCGVVFFGGFIYFLYLGLKGYNLSIYIESAVGKESEDHPKAQPDYVVDNINPSNQLETQSNLVKYPHLRLVHPTADGAIPHDTNTNFVAPASKLAPDEFRKAMELEDFWHEEED</sequence>
<protein>
    <recommendedName>
        <fullName evidence="4">Transmembrane protein</fullName>
    </recommendedName>
</protein>
<keyword evidence="3" id="KW-1185">Reference proteome</keyword>
<name>A0A433VCY1_9CYAN</name>
<evidence type="ECO:0008006" key="4">
    <source>
        <dbReference type="Google" id="ProtNLM"/>
    </source>
</evidence>
<proteinExistence type="predicted"/>
<evidence type="ECO:0000313" key="2">
    <source>
        <dbReference type="EMBL" id="RUT03971.1"/>
    </source>
</evidence>
<dbReference type="Proteomes" id="UP000271624">
    <property type="component" value="Unassembled WGS sequence"/>
</dbReference>
<organism evidence="2 3">
    <name type="scientific">Dulcicalothrix desertica PCC 7102</name>
    <dbReference type="NCBI Taxonomy" id="232991"/>
    <lineage>
        <taxon>Bacteria</taxon>
        <taxon>Bacillati</taxon>
        <taxon>Cyanobacteriota</taxon>
        <taxon>Cyanophyceae</taxon>
        <taxon>Nostocales</taxon>
        <taxon>Calotrichaceae</taxon>
        <taxon>Dulcicalothrix</taxon>
    </lineage>
</organism>
<dbReference type="AlphaFoldDB" id="A0A433VCY1"/>
<dbReference type="OrthoDB" id="520946at2"/>
<dbReference type="PROSITE" id="PS51257">
    <property type="entry name" value="PROKAR_LIPOPROTEIN"/>
    <property type="match status" value="1"/>
</dbReference>
<dbReference type="RefSeq" id="WP_127083232.1">
    <property type="nucleotide sequence ID" value="NZ_RSCL01000012.1"/>
</dbReference>
<feature type="transmembrane region" description="Helical" evidence="1">
    <location>
        <begin position="12"/>
        <end position="33"/>
    </location>
</feature>
<comment type="caution">
    <text evidence="2">The sequence shown here is derived from an EMBL/GenBank/DDBJ whole genome shotgun (WGS) entry which is preliminary data.</text>
</comment>
<keyword evidence="1" id="KW-0812">Transmembrane</keyword>
<reference evidence="2" key="1">
    <citation type="submission" date="2018-12" db="EMBL/GenBank/DDBJ databases">
        <authorList>
            <person name="Will S."/>
            <person name="Neumann-Schaal M."/>
            <person name="Henke P."/>
        </authorList>
    </citation>
    <scope>NUCLEOTIDE SEQUENCE</scope>
    <source>
        <strain evidence="2">PCC 7102</strain>
    </source>
</reference>
<accession>A0A433VCY1</accession>
<dbReference type="EMBL" id="RSCL01000012">
    <property type="protein sequence ID" value="RUT03971.1"/>
    <property type="molecule type" value="Genomic_DNA"/>
</dbReference>
<feature type="transmembrane region" description="Helical" evidence="1">
    <location>
        <begin position="60"/>
        <end position="80"/>
    </location>
</feature>
<evidence type="ECO:0000256" key="1">
    <source>
        <dbReference type="SAM" id="Phobius"/>
    </source>
</evidence>
<keyword evidence="1" id="KW-0472">Membrane</keyword>
<gene>
    <name evidence="2" type="ORF">DSM106972_048850</name>
</gene>
<evidence type="ECO:0000313" key="3">
    <source>
        <dbReference type="Proteomes" id="UP000271624"/>
    </source>
</evidence>
<keyword evidence="1" id="KW-1133">Transmembrane helix</keyword>